<dbReference type="InterPro" id="IPR011527">
    <property type="entry name" value="ABC1_TM_dom"/>
</dbReference>
<evidence type="ECO:0000256" key="2">
    <source>
        <dbReference type="ARBA" id="ARBA00005417"/>
    </source>
</evidence>
<dbReference type="InterPro" id="IPR003593">
    <property type="entry name" value="AAA+_ATPase"/>
</dbReference>
<evidence type="ECO:0000256" key="1">
    <source>
        <dbReference type="ARBA" id="ARBA00004651"/>
    </source>
</evidence>
<dbReference type="SMART" id="SM00382">
    <property type="entry name" value="AAA"/>
    <property type="match status" value="1"/>
</dbReference>
<dbReference type="EMBL" id="JAUIQW010000001">
    <property type="protein sequence ID" value="MDN4872980.1"/>
    <property type="molecule type" value="Genomic_DNA"/>
</dbReference>
<dbReference type="InterPro" id="IPR036640">
    <property type="entry name" value="ABC1_TM_sf"/>
</dbReference>
<dbReference type="Pfam" id="PF00664">
    <property type="entry name" value="ABC_membrane"/>
    <property type="match status" value="1"/>
</dbReference>
<dbReference type="SUPFAM" id="SSF90123">
    <property type="entry name" value="ABC transporter transmembrane region"/>
    <property type="match status" value="1"/>
</dbReference>
<comment type="subcellular location">
    <subcellularLocation>
        <location evidence="1">Cell membrane</location>
        <topology evidence="1">Multi-pass membrane protein</topology>
    </subcellularLocation>
</comment>
<evidence type="ECO:0000313" key="12">
    <source>
        <dbReference type="Proteomes" id="UP001175137"/>
    </source>
</evidence>
<evidence type="ECO:0000259" key="9">
    <source>
        <dbReference type="PROSITE" id="PS50893"/>
    </source>
</evidence>
<dbReference type="AlphaFoldDB" id="A0AAW7NFA5"/>
<feature type="transmembrane region" description="Helical" evidence="8">
    <location>
        <begin position="297"/>
        <end position="317"/>
    </location>
</feature>
<evidence type="ECO:0000256" key="3">
    <source>
        <dbReference type="ARBA" id="ARBA00022692"/>
    </source>
</evidence>
<keyword evidence="5 11" id="KW-0067">ATP-binding</keyword>
<proteinExistence type="inferred from homology"/>
<feature type="transmembrane region" description="Helical" evidence="8">
    <location>
        <begin position="35"/>
        <end position="56"/>
    </location>
</feature>
<keyword evidence="3 8" id="KW-0812">Transmembrane</keyword>
<feature type="transmembrane region" description="Helical" evidence="8">
    <location>
        <begin position="271"/>
        <end position="291"/>
    </location>
</feature>
<dbReference type="GO" id="GO:0005524">
    <property type="term" value="F:ATP binding"/>
    <property type="evidence" value="ECO:0007669"/>
    <property type="project" value="UniProtKB-KW"/>
</dbReference>
<keyword evidence="6 8" id="KW-1133">Transmembrane helix</keyword>
<dbReference type="GO" id="GO:0015421">
    <property type="term" value="F:ABC-type oligopeptide transporter activity"/>
    <property type="evidence" value="ECO:0007669"/>
    <property type="project" value="TreeGrafter"/>
</dbReference>
<dbReference type="PROSITE" id="PS00211">
    <property type="entry name" value="ABC_TRANSPORTER_1"/>
    <property type="match status" value="1"/>
</dbReference>
<dbReference type="SUPFAM" id="SSF52540">
    <property type="entry name" value="P-loop containing nucleoside triphosphate hydrolases"/>
    <property type="match status" value="1"/>
</dbReference>
<dbReference type="InterPro" id="IPR003439">
    <property type="entry name" value="ABC_transporter-like_ATP-bd"/>
</dbReference>
<sequence length="599" mass="68131">MLKNLSSLIPFKNSLFKLFKVSPVYSWILSYYKPYSGLLFLFILGGLIITAVQVSIPKSIQIFIDYIFPAENYRNFWIFIAVIGIAIFIMIVIMLAQNLIGRSLQEKTAMDIQYDVYKQHRVLGVSYFEGMPIGKSLSFLNTEVVSLQNFYKNIFPRLIQALIFSFASIIFMVSISFTLTLIMIPSLLLYYLIGPHFEKKATIGAKEARNNRVLFNQKAYENIISLPEIRAHNAQDWNKRRFLDSLEVFLTSRLKMLWNNYMRGTVRRSSYYIGGILVIIAGINLVEHNLLSVGEMAAFLLYYFNVMHMLTTVITMFTEQKILMVQAEKIFGFMNKEPLVKESSNPIDAKTITGKISIKNITFKYPKGQDILHNFSLEVEKGQKVALIGKSGNGKSTVLKLLVRFYDPQEGNILFDDIPLNKLKISQLREKIGYVFQETYLFGTSVRDNILFGNPKATEEEVILAAKAAYAHEFIMNLPHGYDTILGERGLKLSGGQKQRISIARMFIKNPTIILLDEATSALDNVSEKEVQLALDNLLIGKTTITVAHRLSTIKNYDKIAVINDGRIVEMGSHLELINSDGLYKGFLIDDELNRKGIV</sequence>
<feature type="domain" description="ABC transmembrane type-1" evidence="10">
    <location>
        <begin position="40"/>
        <end position="319"/>
    </location>
</feature>
<evidence type="ECO:0000259" key="10">
    <source>
        <dbReference type="PROSITE" id="PS50929"/>
    </source>
</evidence>
<name>A0AAW7NFA5_BACCE</name>
<feature type="transmembrane region" description="Helical" evidence="8">
    <location>
        <begin position="76"/>
        <end position="100"/>
    </location>
</feature>
<evidence type="ECO:0000256" key="5">
    <source>
        <dbReference type="ARBA" id="ARBA00022840"/>
    </source>
</evidence>
<accession>A0AAW7NFA5</accession>
<evidence type="ECO:0000313" key="11">
    <source>
        <dbReference type="EMBL" id="MDN4872980.1"/>
    </source>
</evidence>
<dbReference type="CDD" id="cd07346">
    <property type="entry name" value="ABC_6TM_exporters"/>
    <property type="match status" value="1"/>
</dbReference>
<evidence type="ECO:0000256" key="4">
    <source>
        <dbReference type="ARBA" id="ARBA00022741"/>
    </source>
</evidence>
<evidence type="ECO:0000256" key="8">
    <source>
        <dbReference type="SAM" id="Phobius"/>
    </source>
</evidence>
<keyword evidence="7 8" id="KW-0472">Membrane</keyword>
<dbReference type="RefSeq" id="WP_301266106.1">
    <property type="nucleotide sequence ID" value="NZ_JAUIQW010000001.1"/>
</dbReference>
<dbReference type="FunFam" id="3.40.50.300:FF:000218">
    <property type="entry name" value="Multidrug ABC transporter ATP-binding protein"/>
    <property type="match status" value="1"/>
</dbReference>
<dbReference type="Gene3D" id="1.20.1560.10">
    <property type="entry name" value="ABC transporter type 1, transmembrane domain"/>
    <property type="match status" value="1"/>
</dbReference>
<dbReference type="PROSITE" id="PS50893">
    <property type="entry name" value="ABC_TRANSPORTER_2"/>
    <property type="match status" value="1"/>
</dbReference>
<comment type="caution">
    <text evidence="11">The sequence shown here is derived from an EMBL/GenBank/DDBJ whole genome shotgun (WGS) entry which is preliminary data.</text>
</comment>
<dbReference type="PANTHER" id="PTHR43394">
    <property type="entry name" value="ATP-DEPENDENT PERMEASE MDL1, MITOCHONDRIAL"/>
    <property type="match status" value="1"/>
</dbReference>
<dbReference type="Proteomes" id="UP001175137">
    <property type="component" value="Unassembled WGS sequence"/>
</dbReference>
<dbReference type="Gene3D" id="3.40.50.300">
    <property type="entry name" value="P-loop containing nucleotide triphosphate hydrolases"/>
    <property type="match status" value="1"/>
</dbReference>
<organism evidence="11 12">
    <name type="scientific">Bacillus cereus</name>
    <dbReference type="NCBI Taxonomy" id="1396"/>
    <lineage>
        <taxon>Bacteria</taxon>
        <taxon>Bacillati</taxon>
        <taxon>Bacillota</taxon>
        <taxon>Bacilli</taxon>
        <taxon>Bacillales</taxon>
        <taxon>Bacillaceae</taxon>
        <taxon>Bacillus</taxon>
        <taxon>Bacillus cereus group</taxon>
    </lineage>
</organism>
<evidence type="ECO:0000256" key="7">
    <source>
        <dbReference type="ARBA" id="ARBA00023136"/>
    </source>
</evidence>
<evidence type="ECO:0000256" key="6">
    <source>
        <dbReference type="ARBA" id="ARBA00022989"/>
    </source>
</evidence>
<dbReference type="PROSITE" id="PS50929">
    <property type="entry name" value="ABC_TM1F"/>
    <property type="match status" value="1"/>
</dbReference>
<dbReference type="GO" id="GO:0016887">
    <property type="term" value="F:ATP hydrolysis activity"/>
    <property type="evidence" value="ECO:0007669"/>
    <property type="project" value="InterPro"/>
</dbReference>
<keyword evidence="4" id="KW-0547">Nucleotide-binding</keyword>
<dbReference type="Pfam" id="PF00005">
    <property type="entry name" value="ABC_tran"/>
    <property type="match status" value="1"/>
</dbReference>
<dbReference type="PANTHER" id="PTHR43394:SF1">
    <property type="entry name" value="ATP-BINDING CASSETTE SUB-FAMILY B MEMBER 10, MITOCHONDRIAL"/>
    <property type="match status" value="1"/>
</dbReference>
<dbReference type="InterPro" id="IPR039421">
    <property type="entry name" value="Type_1_exporter"/>
</dbReference>
<gene>
    <name evidence="11" type="ORF">QYM23_08930</name>
</gene>
<feature type="transmembrane region" description="Helical" evidence="8">
    <location>
        <begin position="159"/>
        <end position="192"/>
    </location>
</feature>
<dbReference type="InterPro" id="IPR027417">
    <property type="entry name" value="P-loop_NTPase"/>
</dbReference>
<dbReference type="InterPro" id="IPR017871">
    <property type="entry name" value="ABC_transporter-like_CS"/>
</dbReference>
<dbReference type="GO" id="GO:0005886">
    <property type="term" value="C:plasma membrane"/>
    <property type="evidence" value="ECO:0007669"/>
    <property type="project" value="UniProtKB-SubCell"/>
</dbReference>
<protein>
    <submittedName>
        <fullName evidence="11">ABC transporter ATP-binding protein</fullName>
    </submittedName>
</protein>
<reference evidence="11" key="1">
    <citation type="submission" date="2023-07" db="EMBL/GenBank/DDBJ databases">
        <title>Complete genome sequence of Bacillus cereus SRCM126073 isolated from soil.</title>
        <authorList>
            <person name="Yang H.-G."/>
            <person name="Ryu M.-S."/>
            <person name="Ha G.-S."/>
            <person name="Yang H.-J."/>
            <person name="Jeong D.-Y."/>
        </authorList>
    </citation>
    <scope>NUCLEOTIDE SEQUENCE</scope>
    <source>
        <strain evidence="11">SRCM126073</strain>
    </source>
</reference>
<comment type="similarity">
    <text evidence="2">Belongs to the ABC transporter superfamily.</text>
</comment>
<feature type="domain" description="ABC transporter" evidence="9">
    <location>
        <begin position="356"/>
        <end position="590"/>
    </location>
</feature>